<accession>A0A2K9P4J2</accession>
<evidence type="ECO:0000313" key="4">
    <source>
        <dbReference type="Proteomes" id="UP000235589"/>
    </source>
</evidence>
<dbReference type="GeneID" id="98063383"/>
<dbReference type="InterPro" id="IPR036582">
    <property type="entry name" value="Mao_N_sf"/>
</dbReference>
<evidence type="ECO:0000256" key="1">
    <source>
        <dbReference type="SAM" id="SignalP"/>
    </source>
</evidence>
<organism evidence="3 4">
    <name type="scientific">Monoglobus pectinilyticus</name>
    <dbReference type="NCBI Taxonomy" id="1981510"/>
    <lineage>
        <taxon>Bacteria</taxon>
        <taxon>Bacillati</taxon>
        <taxon>Bacillota</taxon>
        <taxon>Clostridia</taxon>
        <taxon>Monoglobales</taxon>
        <taxon>Monoglobaceae</taxon>
        <taxon>Monoglobus</taxon>
    </lineage>
</organism>
<protein>
    <submittedName>
        <fullName evidence="3">Copper amine oxidase-like domain-containing protein</fullName>
    </submittedName>
</protein>
<feature type="chain" id="PRO_5014778687" evidence="1">
    <location>
        <begin position="25"/>
        <end position="207"/>
    </location>
</feature>
<dbReference type="EMBL" id="CP020991">
    <property type="protein sequence ID" value="AUO20151.1"/>
    <property type="molecule type" value="Genomic_DNA"/>
</dbReference>
<dbReference type="AlphaFoldDB" id="A0A2K9P4J2"/>
<dbReference type="InterPro" id="IPR012854">
    <property type="entry name" value="Cu_amine_oxidase-like_N"/>
</dbReference>
<proteinExistence type="predicted"/>
<dbReference type="Proteomes" id="UP000235589">
    <property type="component" value="Chromosome"/>
</dbReference>
<keyword evidence="4" id="KW-1185">Reference proteome</keyword>
<feature type="domain" description="Copper amine oxidase-like N-terminal" evidence="2">
    <location>
        <begin position="55"/>
        <end position="97"/>
    </location>
</feature>
<evidence type="ECO:0000313" key="3">
    <source>
        <dbReference type="EMBL" id="AUO20151.1"/>
    </source>
</evidence>
<dbReference type="Gene3D" id="3.30.457.10">
    <property type="entry name" value="Copper amine oxidase-like, N-terminal domain"/>
    <property type="match status" value="1"/>
</dbReference>
<name>A0A2K9P4J2_9FIRM</name>
<reference evidence="3 4" key="1">
    <citation type="submission" date="2017-04" db="EMBL/GenBank/DDBJ databases">
        <title>Monoglobus pectinilyticus 14 draft genome.</title>
        <authorList>
            <person name="Kim C."/>
            <person name="Rosendale D.I."/>
            <person name="Kelly W.J."/>
            <person name="Tannock G.W."/>
            <person name="Patchett M.L."/>
            <person name="Jordens J.Z."/>
        </authorList>
    </citation>
    <scope>NUCLEOTIDE SEQUENCE [LARGE SCALE GENOMIC DNA]</scope>
    <source>
        <strain evidence="3 4">14</strain>
    </source>
</reference>
<dbReference type="OrthoDB" id="9780101at2"/>
<feature type="signal peptide" evidence="1">
    <location>
        <begin position="1"/>
        <end position="24"/>
    </location>
</feature>
<dbReference type="RefSeq" id="WP_102366288.1">
    <property type="nucleotide sequence ID" value="NZ_CP020991.1"/>
</dbReference>
<keyword evidence="1" id="KW-0732">Signal</keyword>
<dbReference type="Pfam" id="PF07833">
    <property type="entry name" value="Cu_amine_oxidN1"/>
    <property type="match status" value="1"/>
</dbReference>
<dbReference type="SUPFAM" id="SSF55383">
    <property type="entry name" value="Copper amine oxidase, domain N"/>
    <property type="match status" value="1"/>
</dbReference>
<gene>
    <name evidence="3" type="ORF">B9O19_02007</name>
</gene>
<sequence length="207" mass="23325">MKTKLKICAAALLASVAIGATVYAANLTKKIDVLYDDIRISSNNIEFMPVDEQGSQVEPFIYEGTTYLPVRAVSEALGKNVSWDSETKTVMVTDNEDIEYSKIAIRNFFKLFSEKRYDDMKNFTSGSVAGYEFSEGVFGMKEASLDGIIYAGNKELENENKFAFICHFNMTPAEKSVYGSSEREIGFFVEVLKDRDEYKINDFYTGL</sequence>
<evidence type="ECO:0000259" key="2">
    <source>
        <dbReference type="Pfam" id="PF07833"/>
    </source>
</evidence>
<dbReference type="KEGG" id="mpec:B9O19_02007"/>